<dbReference type="SUPFAM" id="SSF51215">
    <property type="entry name" value="Regulatory protein AraC"/>
    <property type="match status" value="1"/>
</dbReference>
<sequence length="307" mass="35544">MIHHTIKGTAAAPVQLPTIHIVGDIAKKAGSGLGPRTIEDYELLYFPDASRSIYRIGDQAYTLNEPSFVITRPGETHAYEYDTQQPARHLFIHFGLPGEEQLLELLPMLRLDGPSCIAADDQLLAQMMKHILYIAYAHPDRLQERGSSMLLTLLTELNGQLYDNPQLAQIQRLPHQIVKALDYIDEHIEEPIAVEMLANRSGWSHEHFTRSFMQFLGRTPRETIIQRRIERACQLLLYEEWSIKEVAYRVGFIDENYFSRLFKTVKGITATAYRRKYNNPVYRNLVPVKETETMYPVNRILYNVWVK</sequence>
<proteinExistence type="predicted"/>
<protein>
    <submittedName>
        <fullName evidence="5">AraC family transcriptional regulator</fullName>
    </submittedName>
</protein>
<evidence type="ECO:0000256" key="1">
    <source>
        <dbReference type="ARBA" id="ARBA00023015"/>
    </source>
</evidence>
<dbReference type="Pfam" id="PF12833">
    <property type="entry name" value="HTH_18"/>
    <property type="match status" value="1"/>
</dbReference>
<dbReference type="Gene3D" id="1.10.10.60">
    <property type="entry name" value="Homeodomain-like"/>
    <property type="match status" value="2"/>
</dbReference>
<dbReference type="OrthoDB" id="2541027at2"/>
<evidence type="ECO:0000256" key="3">
    <source>
        <dbReference type="ARBA" id="ARBA00023163"/>
    </source>
</evidence>
<dbReference type="InterPro" id="IPR037923">
    <property type="entry name" value="HTH-like"/>
</dbReference>
<evidence type="ECO:0000313" key="6">
    <source>
        <dbReference type="Proteomes" id="UP000272464"/>
    </source>
</evidence>
<keyword evidence="6" id="KW-1185">Reference proteome</keyword>
<dbReference type="InterPro" id="IPR009057">
    <property type="entry name" value="Homeodomain-like_sf"/>
</dbReference>
<dbReference type="InterPro" id="IPR018062">
    <property type="entry name" value="HTH_AraC-typ_CS"/>
</dbReference>
<dbReference type="PANTHER" id="PTHR43280:SF30">
    <property type="entry name" value="MMSAB OPERON REGULATORY PROTEIN"/>
    <property type="match status" value="1"/>
</dbReference>
<accession>A0A3S1BA19</accession>
<dbReference type="PROSITE" id="PS00041">
    <property type="entry name" value="HTH_ARAC_FAMILY_1"/>
    <property type="match status" value="1"/>
</dbReference>
<dbReference type="PROSITE" id="PS01124">
    <property type="entry name" value="HTH_ARAC_FAMILY_2"/>
    <property type="match status" value="1"/>
</dbReference>
<feature type="domain" description="HTH araC/xylS-type" evidence="4">
    <location>
        <begin position="178"/>
        <end position="276"/>
    </location>
</feature>
<comment type="caution">
    <text evidence="5">The sequence shown here is derived from an EMBL/GenBank/DDBJ whole genome shotgun (WGS) entry which is preliminary data.</text>
</comment>
<dbReference type="GO" id="GO:0003700">
    <property type="term" value="F:DNA-binding transcription factor activity"/>
    <property type="evidence" value="ECO:0007669"/>
    <property type="project" value="InterPro"/>
</dbReference>
<keyword evidence="1" id="KW-0805">Transcription regulation</keyword>
<dbReference type="Pfam" id="PF02311">
    <property type="entry name" value="AraC_binding"/>
    <property type="match status" value="1"/>
</dbReference>
<dbReference type="SMART" id="SM00342">
    <property type="entry name" value="HTH_ARAC"/>
    <property type="match status" value="1"/>
</dbReference>
<dbReference type="Proteomes" id="UP000272464">
    <property type="component" value="Unassembled WGS sequence"/>
</dbReference>
<dbReference type="InterPro" id="IPR003313">
    <property type="entry name" value="AraC-bd"/>
</dbReference>
<dbReference type="GO" id="GO:0043565">
    <property type="term" value="F:sequence-specific DNA binding"/>
    <property type="evidence" value="ECO:0007669"/>
    <property type="project" value="InterPro"/>
</dbReference>
<evidence type="ECO:0000259" key="4">
    <source>
        <dbReference type="PROSITE" id="PS01124"/>
    </source>
</evidence>
<keyword evidence="2" id="KW-0238">DNA-binding</keyword>
<name>A0A3S1BA19_9BACL</name>
<dbReference type="EMBL" id="RZNX01000001">
    <property type="protein sequence ID" value="RUT36568.1"/>
    <property type="molecule type" value="Genomic_DNA"/>
</dbReference>
<keyword evidence="3" id="KW-0804">Transcription</keyword>
<dbReference type="SUPFAM" id="SSF46689">
    <property type="entry name" value="Homeodomain-like"/>
    <property type="match status" value="2"/>
</dbReference>
<evidence type="ECO:0000256" key="2">
    <source>
        <dbReference type="ARBA" id="ARBA00023125"/>
    </source>
</evidence>
<organism evidence="5 6">
    <name type="scientific">Paenibacillus zeisoli</name>
    <dbReference type="NCBI Taxonomy" id="2496267"/>
    <lineage>
        <taxon>Bacteria</taxon>
        <taxon>Bacillati</taxon>
        <taxon>Bacillota</taxon>
        <taxon>Bacilli</taxon>
        <taxon>Bacillales</taxon>
        <taxon>Paenibacillaceae</taxon>
        <taxon>Paenibacillus</taxon>
    </lineage>
</organism>
<dbReference type="AlphaFoldDB" id="A0A3S1BA19"/>
<reference evidence="5 6" key="1">
    <citation type="submission" date="2018-12" db="EMBL/GenBank/DDBJ databases">
        <authorList>
            <person name="Sun L."/>
            <person name="Chen Z."/>
        </authorList>
    </citation>
    <scope>NUCLEOTIDE SEQUENCE [LARGE SCALE GENOMIC DNA]</scope>
    <source>
        <strain evidence="5 6">3-5-3</strain>
    </source>
</reference>
<dbReference type="PANTHER" id="PTHR43280">
    <property type="entry name" value="ARAC-FAMILY TRANSCRIPTIONAL REGULATOR"/>
    <property type="match status" value="1"/>
</dbReference>
<dbReference type="InterPro" id="IPR018060">
    <property type="entry name" value="HTH_AraC"/>
</dbReference>
<evidence type="ECO:0000313" key="5">
    <source>
        <dbReference type="EMBL" id="RUT36568.1"/>
    </source>
</evidence>
<gene>
    <name evidence="5" type="ORF">EJP77_01650</name>
</gene>